<dbReference type="HOGENOM" id="CLU_010686_8_2_5"/>
<reference evidence="9" key="1">
    <citation type="submission" date="2008-01" db="EMBL/GenBank/DDBJ databases">
        <title>Complete sequence of plasmid2 pCAUL02 of Caulobacter sp. K31.</title>
        <authorList>
            <consortium name="US DOE Joint Genome Institute"/>
            <person name="Copeland A."/>
            <person name="Lucas S."/>
            <person name="Lapidus A."/>
            <person name="Barry K."/>
            <person name="Glavina del Rio T."/>
            <person name="Dalin E."/>
            <person name="Tice H."/>
            <person name="Pitluck S."/>
            <person name="Bruce D."/>
            <person name="Goodwin L."/>
            <person name="Thompson L.S."/>
            <person name="Brettin T."/>
            <person name="Detter J.C."/>
            <person name="Han C."/>
            <person name="Schmutz J."/>
            <person name="Larimer F."/>
            <person name="Land M."/>
            <person name="Hauser L."/>
            <person name="Kyrpides N."/>
            <person name="Kim E."/>
            <person name="Stephens C."/>
            <person name="Richardson P."/>
        </authorList>
    </citation>
    <scope>NUCLEOTIDE SEQUENCE [LARGE SCALE GENOMIC DNA]</scope>
    <source>
        <plasmid evidence="9">K31</plasmid>
        <plasmid evidence="9">pCAUL02</plasmid>
    </source>
</reference>
<evidence type="ECO:0000256" key="4">
    <source>
        <dbReference type="ARBA" id="ARBA00023125"/>
    </source>
</evidence>
<dbReference type="PROSITE" id="PS51736">
    <property type="entry name" value="RECOMBINASES_3"/>
    <property type="match status" value="1"/>
</dbReference>
<keyword evidence="3" id="KW-0230">DNA invertase</keyword>
<dbReference type="CDD" id="cd03768">
    <property type="entry name" value="SR_ResInv"/>
    <property type="match status" value="1"/>
</dbReference>
<dbReference type="InterPro" id="IPR050639">
    <property type="entry name" value="SSR_resolvase"/>
</dbReference>
<evidence type="ECO:0000256" key="3">
    <source>
        <dbReference type="ARBA" id="ARBA00023100"/>
    </source>
</evidence>
<dbReference type="PROSITE" id="PS00398">
    <property type="entry name" value="RECOMBINASES_2"/>
    <property type="match status" value="1"/>
</dbReference>
<dbReference type="InterPro" id="IPR009057">
    <property type="entry name" value="Homeodomain-like_sf"/>
</dbReference>
<dbReference type="FunFam" id="3.40.50.1390:FF:000001">
    <property type="entry name" value="DNA recombinase"/>
    <property type="match status" value="1"/>
</dbReference>
<evidence type="ECO:0000259" key="8">
    <source>
        <dbReference type="PROSITE" id="PS51736"/>
    </source>
</evidence>
<comment type="similarity">
    <text evidence="1">Belongs to the site-specific recombinase resolvase family.</text>
</comment>
<keyword evidence="9" id="KW-0614">Plasmid</keyword>
<dbReference type="Pfam" id="PF00239">
    <property type="entry name" value="Resolvase"/>
    <property type="match status" value="1"/>
</dbReference>
<dbReference type="SUPFAM" id="SSF46689">
    <property type="entry name" value="Homeodomain-like"/>
    <property type="match status" value="1"/>
</dbReference>
<evidence type="ECO:0000256" key="1">
    <source>
        <dbReference type="ARBA" id="ARBA00009913"/>
    </source>
</evidence>
<dbReference type="AlphaFoldDB" id="B0TA15"/>
<dbReference type="PROSITE" id="PS00397">
    <property type="entry name" value="RECOMBINASES_1"/>
    <property type="match status" value="1"/>
</dbReference>
<feature type="active site" description="O-(5'-phospho-DNA)-serine intermediate" evidence="6 7">
    <location>
        <position position="9"/>
    </location>
</feature>
<evidence type="ECO:0000313" key="9">
    <source>
        <dbReference type="EMBL" id="ABZ74564.1"/>
    </source>
</evidence>
<dbReference type="InterPro" id="IPR006118">
    <property type="entry name" value="Recombinase_CS"/>
</dbReference>
<dbReference type="eggNOG" id="COG1961">
    <property type="taxonomic scope" value="Bacteria"/>
</dbReference>
<organism evidence="9">
    <name type="scientific">Caulobacter sp. (strain K31)</name>
    <dbReference type="NCBI Taxonomy" id="366602"/>
    <lineage>
        <taxon>Bacteria</taxon>
        <taxon>Pseudomonadati</taxon>
        <taxon>Pseudomonadota</taxon>
        <taxon>Alphaproteobacteria</taxon>
        <taxon>Caulobacterales</taxon>
        <taxon>Caulobacteraceae</taxon>
        <taxon>Caulobacter</taxon>
    </lineage>
</organism>
<dbReference type="InterPro" id="IPR025246">
    <property type="entry name" value="IS30-like_HTH"/>
</dbReference>
<dbReference type="InterPro" id="IPR036162">
    <property type="entry name" value="Resolvase-like_N_sf"/>
</dbReference>
<feature type="domain" description="Resolvase/invertase-type recombinase catalytic" evidence="8">
    <location>
        <begin position="1"/>
        <end position="135"/>
    </location>
</feature>
<evidence type="ECO:0000256" key="5">
    <source>
        <dbReference type="ARBA" id="ARBA00023172"/>
    </source>
</evidence>
<protein>
    <submittedName>
        <fullName evidence="9">Resolvase domain</fullName>
    </submittedName>
</protein>
<dbReference type="Gene3D" id="1.10.10.60">
    <property type="entry name" value="Homeodomain-like"/>
    <property type="match status" value="1"/>
</dbReference>
<dbReference type="OrthoDB" id="9800103at2"/>
<proteinExistence type="inferred from homology"/>
<dbReference type="InterPro" id="IPR006119">
    <property type="entry name" value="Resolv_N"/>
</dbReference>
<dbReference type="EMBL" id="CP000929">
    <property type="protein sequence ID" value="ABZ74564.1"/>
    <property type="molecule type" value="Genomic_DNA"/>
</dbReference>
<keyword evidence="2" id="KW-0229">DNA integration</keyword>
<dbReference type="Pfam" id="PF13936">
    <property type="entry name" value="HTH_38"/>
    <property type="match status" value="1"/>
</dbReference>
<evidence type="ECO:0000256" key="2">
    <source>
        <dbReference type="ARBA" id="ARBA00022908"/>
    </source>
</evidence>
<dbReference type="KEGG" id="cak:Caul_5450"/>
<dbReference type="GO" id="GO:0000150">
    <property type="term" value="F:DNA strand exchange activity"/>
    <property type="evidence" value="ECO:0007669"/>
    <property type="project" value="UniProtKB-KW"/>
</dbReference>
<dbReference type="Gene3D" id="3.40.50.1390">
    <property type="entry name" value="Resolvase, N-terminal catalytic domain"/>
    <property type="match status" value="1"/>
</dbReference>
<gene>
    <name evidence="9" type="ordered locus">Caul_5450</name>
</gene>
<name>B0TA15_CAUSK</name>
<dbReference type="GO" id="GO:0015074">
    <property type="term" value="P:DNA integration"/>
    <property type="evidence" value="ECO:0007669"/>
    <property type="project" value="UniProtKB-KW"/>
</dbReference>
<evidence type="ECO:0000256" key="7">
    <source>
        <dbReference type="PROSITE-ProRule" id="PRU10137"/>
    </source>
</evidence>
<dbReference type="PANTHER" id="PTHR30461:SF2">
    <property type="entry name" value="SERINE RECOMBINASE PINE-RELATED"/>
    <property type="match status" value="1"/>
</dbReference>
<geneLocation type="plasmid" evidence="9">
    <name>pCAUL02</name>
</geneLocation>
<accession>B0TA15</accession>
<dbReference type="GO" id="GO:0003677">
    <property type="term" value="F:DNA binding"/>
    <property type="evidence" value="ECO:0007669"/>
    <property type="project" value="UniProtKB-KW"/>
</dbReference>
<dbReference type="SUPFAM" id="SSF53041">
    <property type="entry name" value="Resolvase-like"/>
    <property type="match status" value="1"/>
</dbReference>
<keyword evidence="4" id="KW-0238">DNA-binding</keyword>
<keyword evidence="5" id="KW-0233">DNA recombination</keyword>
<dbReference type="SMART" id="SM00857">
    <property type="entry name" value="Resolvase"/>
    <property type="match status" value="1"/>
</dbReference>
<evidence type="ECO:0000256" key="6">
    <source>
        <dbReference type="PIRSR" id="PIRSR606118-50"/>
    </source>
</evidence>
<dbReference type="PANTHER" id="PTHR30461">
    <property type="entry name" value="DNA-INVERTASE FROM LAMBDOID PROPHAGE"/>
    <property type="match status" value="1"/>
</dbReference>
<sequence>MIFGYARVSTDGQSVAAQVAELTEAGCAKVFSETASGARTDRSQLKRSIAALGEGDVLVVTRLDRLARSTRDLLNVLAAVSEKKALFRSLRDVWADTTTAHGRLMLTVLGGLAEFERELIRARTGEGRARAKARGVQLGRRPKLSVDQRRFVAAERAKGESVRHLARVLGVSKATIGRIPAAES</sequence>